<reference evidence="2" key="1">
    <citation type="submission" date="2021-02" db="EMBL/GenBank/DDBJ databases">
        <authorList>
            <person name="Nowell W R."/>
        </authorList>
    </citation>
    <scope>NUCLEOTIDE SEQUENCE</scope>
</reference>
<evidence type="ECO:0000313" key="2">
    <source>
        <dbReference type="EMBL" id="CAF3771601.1"/>
    </source>
</evidence>
<dbReference type="InterPro" id="IPR011990">
    <property type="entry name" value="TPR-like_helical_dom_sf"/>
</dbReference>
<dbReference type="AlphaFoldDB" id="A0A818ZMF2"/>
<gene>
    <name evidence="2" type="ORF">FME351_LOCUS31985</name>
    <name evidence="3" type="ORF">TSG867_LOCUS29757</name>
</gene>
<dbReference type="Pfam" id="PF03496">
    <property type="entry name" value="ADPrib_exo_Tox"/>
    <property type="match status" value="1"/>
</dbReference>
<name>A0A818ZMF2_9BILA</name>
<dbReference type="EMBL" id="CAJOBQ010004337">
    <property type="protein sequence ID" value="CAF4633669.1"/>
    <property type="molecule type" value="Genomic_DNA"/>
</dbReference>
<accession>A0A818ZMF2</accession>
<sequence>MASAISSNDDFYTTGEDMCLEIFYLIWLDANANGKETRDTEQKLRSIINNLKKFQDVKQCQKYIEERSKNDRLVMIVSDQFGREIVYSIHKLRQVISIYVYCFDKVGNKQWFDKFAKVKAVVTELGELITRIKADHKIQKIVEEPLSINIFTTGGTSTTGVNADKKELIDRCKQLYQDNQYELSKIHDFRQEYLPEKALWWYTRQSFFYKTLNAALRKQNIHFIFLFRGFISDIHRQLKANQADDTLRAYRGQMISSDELETLRQSCDQFISINSFFSTSTDKKQALSFLNSCNVGDNVEPILFEIDANPALVTSKPFADVSPYSEFIDESEVLFMIGSIFRLKTVKRSSDGQVWVVRMTLCSDDEHDLKQVIIDMKDHFLSREINLQTLAKLLWEMGKPDLAEKYFIRLLEQLPLQDPLLGDLYHDLGRLASHVGNLDKSMEWHKKASALKKQNQSSTTV</sequence>
<dbReference type="EMBL" id="CAJNYU010004576">
    <property type="protein sequence ID" value="CAF3771601.1"/>
    <property type="molecule type" value="Genomic_DNA"/>
</dbReference>
<dbReference type="Proteomes" id="UP000663862">
    <property type="component" value="Unassembled WGS sequence"/>
</dbReference>
<protein>
    <recommendedName>
        <fullName evidence="1">ADP ribosyltransferase domain-containing protein</fullName>
    </recommendedName>
</protein>
<feature type="non-terminal residue" evidence="2">
    <location>
        <position position="1"/>
    </location>
</feature>
<dbReference type="SUPFAM" id="SSF48452">
    <property type="entry name" value="TPR-like"/>
    <property type="match status" value="1"/>
</dbReference>
<evidence type="ECO:0000313" key="4">
    <source>
        <dbReference type="Proteomes" id="UP000663869"/>
    </source>
</evidence>
<dbReference type="InterPro" id="IPR003540">
    <property type="entry name" value="ADP-ribosyltransferase"/>
</dbReference>
<organism evidence="2 4">
    <name type="scientific">Rotaria socialis</name>
    <dbReference type="NCBI Taxonomy" id="392032"/>
    <lineage>
        <taxon>Eukaryota</taxon>
        <taxon>Metazoa</taxon>
        <taxon>Spiralia</taxon>
        <taxon>Gnathifera</taxon>
        <taxon>Rotifera</taxon>
        <taxon>Eurotatoria</taxon>
        <taxon>Bdelloidea</taxon>
        <taxon>Philodinida</taxon>
        <taxon>Philodinidae</taxon>
        <taxon>Rotaria</taxon>
    </lineage>
</organism>
<comment type="caution">
    <text evidence="2">The sequence shown here is derived from an EMBL/GenBank/DDBJ whole genome shotgun (WGS) entry which is preliminary data.</text>
</comment>
<dbReference type="PROSITE" id="PS51996">
    <property type="entry name" value="TR_MART"/>
    <property type="match status" value="1"/>
</dbReference>
<dbReference type="Gene3D" id="3.90.176.10">
    <property type="entry name" value="Toxin ADP-ribosyltransferase, Chain A, domain 1"/>
    <property type="match status" value="1"/>
</dbReference>
<dbReference type="Proteomes" id="UP000663869">
    <property type="component" value="Unassembled WGS sequence"/>
</dbReference>
<evidence type="ECO:0000313" key="3">
    <source>
        <dbReference type="EMBL" id="CAF4633669.1"/>
    </source>
</evidence>
<dbReference type="SUPFAM" id="SSF56399">
    <property type="entry name" value="ADP-ribosylation"/>
    <property type="match status" value="1"/>
</dbReference>
<evidence type="ECO:0000259" key="1">
    <source>
        <dbReference type="Pfam" id="PF03496"/>
    </source>
</evidence>
<feature type="domain" description="ADP ribosyltransferase" evidence="1">
    <location>
        <begin position="197"/>
        <end position="350"/>
    </location>
</feature>
<dbReference type="Gene3D" id="1.25.40.10">
    <property type="entry name" value="Tetratricopeptide repeat domain"/>
    <property type="match status" value="1"/>
</dbReference>
<proteinExistence type="predicted"/>